<dbReference type="Pfam" id="PF02661">
    <property type="entry name" value="Fic"/>
    <property type="match status" value="1"/>
</dbReference>
<dbReference type="NCBIfam" id="TIGR02613">
    <property type="entry name" value="mob_myst_B"/>
    <property type="match status" value="1"/>
</dbReference>
<feature type="region of interest" description="Disordered" evidence="2">
    <location>
        <begin position="1"/>
        <end position="20"/>
    </location>
</feature>
<feature type="domain" description="Fido" evidence="3">
    <location>
        <begin position="56"/>
        <end position="194"/>
    </location>
</feature>
<dbReference type="Gene3D" id="1.10.3290.10">
    <property type="entry name" value="Fido-like domain"/>
    <property type="match status" value="1"/>
</dbReference>
<organism evidence="4 5">
    <name type="scientific">Luteitalea pratensis</name>
    <dbReference type="NCBI Taxonomy" id="1855912"/>
    <lineage>
        <taxon>Bacteria</taxon>
        <taxon>Pseudomonadati</taxon>
        <taxon>Acidobacteriota</taxon>
        <taxon>Vicinamibacteria</taxon>
        <taxon>Vicinamibacterales</taxon>
        <taxon>Vicinamibacteraceae</taxon>
        <taxon>Luteitalea</taxon>
    </lineage>
</organism>
<dbReference type="PANTHER" id="PTHR13504:SF39">
    <property type="entry name" value="CELL FILAMENTATION PROTEIN"/>
    <property type="match status" value="1"/>
</dbReference>
<dbReference type="PATRIC" id="fig|1813736.3.peg.66"/>
<evidence type="ECO:0000313" key="5">
    <source>
        <dbReference type="Proteomes" id="UP000076079"/>
    </source>
</evidence>
<dbReference type="PANTHER" id="PTHR13504">
    <property type="entry name" value="FIDO DOMAIN-CONTAINING PROTEIN DDB_G0283145"/>
    <property type="match status" value="1"/>
</dbReference>
<dbReference type="InterPro" id="IPR040198">
    <property type="entry name" value="Fido_containing"/>
</dbReference>
<dbReference type="EMBL" id="CP015136">
    <property type="protein sequence ID" value="AMY06904.1"/>
    <property type="molecule type" value="Genomic_DNA"/>
</dbReference>
<keyword evidence="5" id="KW-1185">Reference proteome</keyword>
<dbReference type="InterPro" id="IPR003812">
    <property type="entry name" value="Fido"/>
</dbReference>
<dbReference type="RefSeq" id="WP_110174447.1">
    <property type="nucleotide sequence ID" value="NZ_CP015136.1"/>
</dbReference>
<dbReference type="KEGG" id="abac:LuPra_00066"/>
<dbReference type="Proteomes" id="UP000076079">
    <property type="component" value="Chromosome"/>
</dbReference>
<sequence>MTDLFEEPDDATPLTPDGRKGLIPSDIAYRSELNRAEQDNIVRAHDWALARRRNLLTEKFVKDLHRRMLGDVWRWAGQFRISERNIGMPHCEIPVALRQLLADAATWIEHKAYPPDEIAVRLHHRLVQIHPFPNGNGRHSRLMADLLVMQLGRERFTWGSANLRDADEVRRRYIDALRAADNHDLTPLLAFARS</sequence>
<accession>A0A143PGL1</accession>
<dbReference type="STRING" id="1855912.LuPra_00066"/>
<feature type="compositionally biased region" description="Acidic residues" evidence="2">
    <location>
        <begin position="1"/>
        <end position="10"/>
    </location>
</feature>
<dbReference type="SUPFAM" id="SSF140931">
    <property type="entry name" value="Fic-like"/>
    <property type="match status" value="1"/>
</dbReference>
<evidence type="ECO:0000259" key="3">
    <source>
        <dbReference type="PROSITE" id="PS51459"/>
    </source>
</evidence>
<dbReference type="AlphaFoldDB" id="A0A143PGL1"/>
<reference evidence="4 5" key="1">
    <citation type="journal article" date="2016" name="Genome Announc.">
        <title>First Complete Genome Sequence of a Subdivision 6 Acidobacterium Strain.</title>
        <authorList>
            <person name="Huang S."/>
            <person name="Vieira S."/>
            <person name="Bunk B."/>
            <person name="Riedel T."/>
            <person name="Sproer C."/>
            <person name="Overmann J."/>
        </authorList>
    </citation>
    <scope>NUCLEOTIDE SEQUENCE [LARGE SCALE GENOMIC DNA]</scope>
    <source>
        <strain evidence="5">DSM 100886 HEG_-6_39</strain>
    </source>
</reference>
<proteinExistence type="predicted"/>
<evidence type="ECO:0000256" key="2">
    <source>
        <dbReference type="SAM" id="MobiDB-lite"/>
    </source>
</evidence>
<dbReference type="PROSITE" id="PS51459">
    <property type="entry name" value="FIDO"/>
    <property type="match status" value="1"/>
</dbReference>
<name>A0A143PGL1_LUTPR</name>
<dbReference type="InterPro" id="IPR036597">
    <property type="entry name" value="Fido-like_dom_sf"/>
</dbReference>
<protein>
    <submittedName>
        <fullName evidence="4">Mobile mystery protein B</fullName>
    </submittedName>
</protein>
<dbReference type="InterPro" id="IPR013436">
    <property type="entry name" value="Mobile_mystery_prot_B"/>
</dbReference>
<evidence type="ECO:0000256" key="1">
    <source>
        <dbReference type="PIRSR" id="PIRSR640198-1"/>
    </source>
</evidence>
<evidence type="ECO:0000313" key="4">
    <source>
        <dbReference type="EMBL" id="AMY06904.1"/>
    </source>
</evidence>
<reference evidence="5" key="2">
    <citation type="submission" date="2016-04" db="EMBL/GenBank/DDBJ databases">
        <title>First Complete Genome Sequence of a Subdivision 6 Acidobacterium.</title>
        <authorList>
            <person name="Huang S."/>
            <person name="Vieira S."/>
            <person name="Bunk B."/>
            <person name="Riedel T."/>
            <person name="Sproeer C."/>
            <person name="Overmann J."/>
        </authorList>
    </citation>
    <scope>NUCLEOTIDE SEQUENCE [LARGE SCALE GENOMIC DNA]</scope>
    <source>
        <strain evidence="5">DSM 100886 HEG_-6_39</strain>
    </source>
</reference>
<dbReference type="OrthoDB" id="9813719at2"/>
<feature type="active site" evidence="1">
    <location>
        <position position="130"/>
    </location>
</feature>
<gene>
    <name evidence="4" type="ORF">LuPra_00066</name>
</gene>